<keyword evidence="4" id="KW-0997">Cell inner membrane</keyword>
<dbReference type="GO" id="GO:0006508">
    <property type="term" value="P:proteolysis"/>
    <property type="evidence" value="ECO:0007669"/>
    <property type="project" value="InterPro"/>
</dbReference>
<evidence type="ECO:0000259" key="17">
    <source>
        <dbReference type="PROSITE" id="PS50929"/>
    </source>
</evidence>
<dbReference type="GO" id="GO:0016887">
    <property type="term" value="F:ATP hydrolysis activity"/>
    <property type="evidence" value="ECO:0007669"/>
    <property type="project" value="InterPro"/>
</dbReference>
<organism evidence="19 21">
    <name type="scientific">Cupriavidus oxalaticus</name>
    <dbReference type="NCBI Taxonomy" id="96344"/>
    <lineage>
        <taxon>Bacteria</taxon>
        <taxon>Pseudomonadati</taxon>
        <taxon>Pseudomonadota</taxon>
        <taxon>Betaproteobacteria</taxon>
        <taxon>Burkholderiales</taxon>
        <taxon>Burkholderiaceae</taxon>
        <taxon>Cupriavidus</taxon>
    </lineage>
</organism>
<evidence type="ECO:0000256" key="11">
    <source>
        <dbReference type="ARBA" id="ARBA00023136"/>
    </source>
</evidence>
<feature type="transmembrane region" description="Helical" evidence="15">
    <location>
        <begin position="225"/>
        <end position="242"/>
    </location>
</feature>
<evidence type="ECO:0000256" key="13">
    <source>
        <dbReference type="ARBA" id="ARBA00061173"/>
    </source>
</evidence>
<evidence type="ECO:0000256" key="7">
    <source>
        <dbReference type="ARBA" id="ARBA00022741"/>
    </source>
</evidence>
<comment type="subcellular location">
    <subcellularLocation>
        <location evidence="1">Cell membrane</location>
        <topology evidence="1">Multi-pass membrane protein</topology>
    </subcellularLocation>
</comment>
<dbReference type="GO" id="GO:0031640">
    <property type="term" value="P:killing of cells of another organism"/>
    <property type="evidence" value="ECO:0007669"/>
    <property type="project" value="UniProtKB-KW"/>
</dbReference>
<keyword evidence="2" id="KW-0813">Transport</keyword>
<feature type="domain" description="ABC transmembrane type-1" evidence="17">
    <location>
        <begin position="191"/>
        <end position="470"/>
    </location>
</feature>
<keyword evidence="11 15" id="KW-0472">Membrane</keyword>
<evidence type="ECO:0000256" key="15">
    <source>
        <dbReference type="SAM" id="Phobius"/>
    </source>
</evidence>
<evidence type="ECO:0000313" key="21">
    <source>
        <dbReference type="Proteomes" id="UP000325743"/>
    </source>
</evidence>
<evidence type="ECO:0000256" key="1">
    <source>
        <dbReference type="ARBA" id="ARBA00004651"/>
    </source>
</evidence>
<dbReference type="InterPro" id="IPR011527">
    <property type="entry name" value="ABC1_TM_dom"/>
</dbReference>
<evidence type="ECO:0000313" key="22">
    <source>
        <dbReference type="Proteomes" id="UP000623307"/>
    </source>
</evidence>
<dbReference type="PROSITE" id="PS00211">
    <property type="entry name" value="ABC_TRANSPORTER_1"/>
    <property type="match status" value="1"/>
</dbReference>
<dbReference type="InterPro" id="IPR010132">
    <property type="entry name" value="ATPase_T1SS_HlyB"/>
</dbReference>
<evidence type="ECO:0000259" key="18">
    <source>
        <dbReference type="PROSITE" id="PS50990"/>
    </source>
</evidence>
<feature type="transmembrane region" description="Helical" evidence="15">
    <location>
        <begin position="329"/>
        <end position="349"/>
    </location>
</feature>
<evidence type="ECO:0000256" key="12">
    <source>
        <dbReference type="ARBA" id="ARBA00055355"/>
    </source>
</evidence>
<evidence type="ECO:0000313" key="19">
    <source>
        <dbReference type="EMBL" id="QEZ48292.1"/>
    </source>
</evidence>
<dbReference type="AlphaFoldDB" id="A0A5P3VS72"/>
<dbReference type="EMBL" id="CP069812">
    <property type="protein sequence ID" value="QRQ94244.1"/>
    <property type="molecule type" value="Genomic_DNA"/>
</dbReference>
<dbReference type="InterPro" id="IPR005074">
    <property type="entry name" value="Peptidase_C39"/>
</dbReference>
<evidence type="ECO:0000256" key="9">
    <source>
        <dbReference type="ARBA" id="ARBA00022840"/>
    </source>
</evidence>
<comment type="function">
    <text evidence="12">Involved in the export of calmodulin-sensitive adenylate cyclase-hemolysin (cyclolysin).</text>
</comment>
<dbReference type="InterPro" id="IPR003593">
    <property type="entry name" value="AAA+_ATPase"/>
</dbReference>
<protein>
    <recommendedName>
        <fullName evidence="14">Cyclolysin secretion/processing ATP-binding protein CyaB</fullName>
    </recommendedName>
</protein>
<dbReference type="GO" id="GO:0008233">
    <property type="term" value="F:peptidase activity"/>
    <property type="evidence" value="ECO:0007669"/>
    <property type="project" value="InterPro"/>
</dbReference>
<evidence type="ECO:0000256" key="2">
    <source>
        <dbReference type="ARBA" id="ARBA00022448"/>
    </source>
</evidence>
<dbReference type="SUPFAM" id="SSF90123">
    <property type="entry name" value="ABC transporter transmembrane region"/>
    <property type="match status" value="1"/>
</dbReference>
<keyword evidence="10 15" id="KW-1133">Transmembrane helix</keyword>
<feature type="transmembrane region" description="Helical" evidence="15">
    <location>
        <begin position="191"/>
        <end position="213"/>
    </location>
</feature>
<dbReference type="Gene3D" id="3.90.70.10">
    <property type="entry name" value="Cysteine proteinases"/>
    <property type="match status" value="1"/>
</dbReference>
<evidence type="ECO:0000313" key="20">
    <source>
        <dbReference type="EMBL" id="QRQ94244.1"/>
    </source>
</evidence>
<evidence type="ECO:0000256" key="6">
    <source>
        <dbReference type="ARBA" id="ARBA00022735"/>
    </source>
</evidence>
<dbReference type="InterPro" id="IPR027417">
    <property type="entry name" value="P-loop_NTPase"/>
</dbReference>
<dbReference type="SMART" id="SM00382">
    <property type="entry name" value="AAA"/>
    <property type="match status" value="1"/>
</dbReference>
<reference evidence="20 22" key="2">
    <citation type="submission" date="2021-02" db="EMBL/GenBank/DDBJ databases">
        <title>Complete Genome Sequence of Cupriavidus oxalaticus Strain Ox1, a Soil Oxalate-Degrading Species.</title>
        <authorList>
            <person name="Palmieri F."/>
            <person name="Udriet P."/>
            <person name="Deuasquier M."/>
            <person name="Beaudoing E."/>
            <person name="Johnson S.L."/>
            <person name="Davenport K.W."/>
            <person name="Chain P.S."/>
            <person name="Bindschedler S."/>
            <person name="Junier P."/>
        </authorList>
    </citation>
    <scope>NUCLEOTIDE SEQUENCE [LARGE SCALE GENOMIC DNA]</scope>
    <source>
        <strain evidence="20 22">Ox1</strain>
    </source>
</reference>
<feature type="domain" description="Peptidase C39" evidence="18">
    <location>
        <begin position="32"/>
        <end position="154"/>
    </location>
</feature>
<evidence type="ECO:0000259" key="16">
    <source>
        <dbReference type="PROSITE" id="PS50893"/>
    </source>
</evidence>
<dbReference type="Pfam" id="PF00005">
    <property type="entry name" value="ABC_tran"/>
    <property type="match status" value="1"/>
</dbReference>
<dbReference type="CDD" id="cd18588">
    <property type="entry name" value="ABC_6TM_CyaB_HlyB_like"/>
    <property type="match status" value="1"/>
</dbReference>
<feature type="transmembrane region" description="Helical" evidence="15">
    <location>
        <begin position="304"/>
        <end position="323"/>
    </location>
</feature>
<dbReference type="SUPFAM" id="SSF52540">
    <property type="entry name" value="P-loop containing nucleoside triphosphate hydrolases"/>
    <property type="match status" value="1"/>
</dbReference>
<dbReference type="NCBIfam" id="TIGR01846">
    <property type="entry name" value="type_I_sec_HlyB"/>
    <property type="match status" value="1"/>
</dbReference>
<dbReference type="GO" id="GO:0005524">
    <property type="term" value="F:ATP binding"/>
    <property type="evidence" value="ECO:0007669"/>
    <property type="project" value="UniProtKB-KW"/>
</dbReference>
<dbReference type="PROSITE" id="PS50893">
    <property type="entry name" value="ABC_TRANSPORTER_2"/>
    <property type="match status" value="1"/>
</dbReference>
<proteinExistence type="inferred from homology"/>
<evidence type="ECO:0000256" key="5">
    <source>
        <dbReference type="ARBA" id="ARBA00022692"/>
    </source>
</evidence>
<dbReference type="GO" id="GO:0015421">
    <property type="term" value="F:ABC-type oligopeptide transporter activity"/>
    <property type="evidence" value="ECO:0007669"/>
    <property type="project" value="TreeGrafter"/>
</dbReference>
<keyword evidence="6" id="KW-0204">Cytolysis</keyword>
<dbReference type="Gene3D" id="1.20.1560.10">
    <property type="entry name" value="ABC transporter type 1, transmembrane domain"/>
    <property type="match status" value="1"/>
</dbReference>
<dbReference type="Pfam" id="PF00664">
    <property type="entry name" value="ABC_membrane"/>
    <property type="match status" value="1"/>
</dbReference>
<dbReference type="PROSITE" id="PS50929">
    <property type="entry name" value="ABC_TM1F"/>
    <property type="match status" value="1"/>
</dbReference>
<dbReference type="OrthoDB" id="8554730at2"/>
<dbReference type="Gene3D" id="3.40.50.300">
    <property type="entry name" value="P-loop containing nucleotide triphosphate hydrolases"/>
    <property type="match status" value="1"/>
</dbReference>
<keyword evidence="7" id="KW-0547">Nucleotide-binding</keyword>
<dbReference type="InterPro" id="IPR039421">
    <property type="entry name" value="Type_1_exporter"/>
</dbReference>
<dbReference type="InterPro" id="IPR017871">
    <property type="entry name" value="ABC_transporter-like_CS"/>
</dbReference>
<keyword evidence="3" id="KW-1003">Cell membrane</keyword>
<dbReference type="PANTHER" id="PTHR43394">
    <property type="entry name" value="ATP-DEPENDENT PERMEASE MDL1, MITOCHONDRIAL"/>
    <property type="match status" value="1"/>
</dbReference>
<feature type="domain" description="ABC transporter" evidence="16">
    <location>
        <begin position="502"/>
        <end position="737"/>
    </location>
</feature>
<evidence type="ECO:0000256" key="8">
    <source>
        <dbReference type="ARBA" id="ARBA00022801"/>
    </source>
</evidence>
<dbReference type="FunFam" id="3.40.50.300:FF:000299">
    <property type="entry name" value="ABC transporter ATP-binding protein/permease"/>
    <property type="match status" value="1"/>
</dbReference>
<dbReference type="InterPro" id="IPR036640">
    <property type="entry name" value="ABC1_TM_sf"/>
</dbReference>
<keyword evidence="6" id="KW-0354">Hemolysis</keyword>
<dbReference type="GO" id="GO:0005886">
    <property type="term" value="C:plasma membrane"/>
    <property type="evidence" value="ECO:0007669"/>
    <property type="project" value="UniProtKB-SubCell"/>
</dbReference>
<accession>A0A5P3VS72</accession>
<dbReference type="Proteomes" id="UP000325743">
    <property type="component" value="Chromosome 2"/>
</dbReference>
<keyword evidence="5 15" id="KW-0812">Transmembrane</keyword>
<evidence type="ECO:0000256" key="10">
    <source>
        <dbReference type="ARBA" id="ARBA00022989"/>
    </source>
</evidence>
<keyword evidence="8" id="KW-0378">Hydrolase</keyword>
<dbReference type="EMBL" id="CP032519">
    <property type="protein sequence ID" value="QEZ48292.1"/>
    <property type="molecule type" value="Genomic_DNA"/>
</dbReference>
<dbReference type="PROSITE" id="PS50990">
    <property type="entry name" value="PEPTIDASE_C39"/>
    <property type="match status" value="1"/>
</dbReference>
<evidence type="ECO:0000256" key="4">
    <source>
        <dbReference type="ARBA" id="ARBA00022519"/>
    </source>
</evidence>
<name>A0A5P3VS72_9BURK</name>
<dbReference type="Proteomes" id="UP000623307">
    <property type="component" value="Chromosome 2"/>
</dbReference>
<reference evidence="19 21" key="1">
    <citation type="submission" date="2018-09" db="EMBL/GenBank/DDBJ databases">
        <title>Complete genome sequence of Cupriavidus oxalaticus T2, a bacterium capable of phenol tolerance and degradation.</title>
        <authorList>
            <person name="Yan J."/>
        </authorList>
    </citation>
    <scope>NUCLEOTIDE SEQUENCE [LARGE SCALE GENOMIC DNA]</scope>
    <source>
        <strain evidence="19 21">T2</strain>
    </source>
</reference>
<dbReference type="GO" id="GO:0030256">
    <property type="term" value="C:type I protein secretion system complex"/>
    <property type="evidence" value="ECO:0007669"/>
    <property type="project" value="InterPro"/>
</dbReference>
<comment type="similarity">
    <text evidence="13">Belongs to the ABC transporter superfamily. Cyclolysin exporter (TC 3.A.1.109.2) family.</text>
</comment>
<dbReference type="PANTHER" id="PTHR43394:SF1">
    <property type="entry name" value="ATP-BINDING CASSETTE SUB-FAMILY B MEMBER 10, MITOCHONDRIAL"/>
    <property type="match status" value="1"/>
</dbReference>
<sequence>MHQPRPEWARRAHSVGSAFLSSNIVSSSAAPQAASTPERNAQVVTFFARLQEVAAGGEIEQHWRNFGKGVEAAAQSIEYALRELRFESRMHHGTVQQLAKAALPVIALDQSGDAVIVGRAEGDDLLIQRVGSEKAETVKAADFAREFSGTWVSGTLSTDAVVAKLDPERRKFGFAWFWHALSKYKTEMAQVLLATFFVQIFALMTPLAFQVVIDKVLTHRSQATLVVMLIALAGVAFFEMLLSGARHYLFSHTTNRVDVELGARLFAHLMRLPMSFFNSRNSGEIIARVRELESARNFLTGQALTAWLDLLFAVVYLAVMFYYSPLLTFIVLAFLPIFFGASYLVSPLLRKKLEDKFALGAENQSFLAETLGAMETLKGQAIESSWRRIWEKRLARYVTSAFESGHTANWTNLVIQTASKLLTVILLGVGAMQVIDGNLTVGGLIAFNMLSGRVNAPILKLSSLWQEFTQMRVSVKRLAEIMDAQPEAATTGNRRATIIGEVAFDNVSFKYHENGPTVLSDVNFKVRTGEIIGVVGISGAGKTTLMRLLQRLYVPQSGRVLVDGIDLASADPHWLRSQVGVVAQDAALFNLTAMENIALGQPSLSFEAVMDVARLAGAHDFINVMPQGYDTVIGERGCLLSGGQRARIAIARALATDPRILLLDEATASLDYESEQVIHNNLRQICAGRTVFIAAHRLTTLRMADRILVLEDGKLVEAGHHTSLIDKPGRYRSLFEASRALEALSKPLSSLNHKAVQTFPNAGEFHV</sequence>
<keyword evidence="22" id="KW-1185">Reference proteome</keyword>
<keyword evidence="9" id="KW-0067">ATP-binding</keyword>
<dbReference type="GO" id="GO:0030253">
    <property type="term" value="P:protein secretion by the type I secretion system"/>
    <property type="evidence" value="ECO:0007669"/>
    <property type="project" value="InterPro"/>
</dbReference>
<dbReference type="InterPro" id="IPR003439">
    <property type="entry name" value="ABC_transporter-like_ATP-bd"/>
</dbReference>
<evidence type="ECO:0000256" key="3">
    <source>
        <dbReference type="ARBA" id="ARBA00022475"/>
    </source>
</evidence>
<evidence type="ECO:0000256" key="14">
    <source>
        <dbReference type="ARBA" id="ARBA00072252"/>
    </source>
</evidence>
<gene>
    <name evidence="19" type="ORF">D2917_30035</name>
    <name evidence="20" type="ORF">JTE92_29960</name>
</gene>